<name>A0A1E3QUY7_9ASCO</name>
<gene>
    <name evidence="1" type="ORF">BABINDRAFT_159758</name>
</gene>
<evidence type="ECO:0000313" key="2">
    <source>
        <dbReference type="Proteomes" id="UP000094336"/>
    </source>
</evidence>
<dbReference type="AlphaFoldDB" id="A0A1E3QUY7"/>
<proteinExistence type="predicted"/>
<sequence>MEKSTHTIKSRRYGGIKRPLDTDDRVEWGGYPHPCQVCKPHKLCESQWNLPHQIQARTMIQ</sequence>
<dbReference type="RefSeq" id="XP_018986806.1">
    <property type="nucleotide sequence ID" value="XM_019127866.1"/>
</dbReference>
<organism evidence="1 2">
    <name type="scientific">Babjeviella inositovora NRRL Y-12698</name>
    <dbReference type="NCBI Taxonomy" id="984486"/>
    <lineage>
        <taxon>Eukaryota</taxon>
        <taxon>Fungi</taxon>
        <taxon>Dikarya</taxon>
        <taxon>Ascomycota</taxon>
        <taxon>Saccharomycotina</taxon>
        <taxon>Pichiomycetes</taxon>
        <taxon>Serinales incertae sedis</taxon>
        <taxon>Babjeviella</taxon>
    </lineage>
</organism>
<dbReference type="EMBL" id="KV454427">
    <property type="protein sequence ID" value="ODQ81478.1"/>
    <property type="molecule type" value="Genomic_DNA"/>
</dbReference>
<keyword evidence="2" id="KW-1185">Reference proteome</keyword>
<reference evidence="2" key="1">
    <citation type="submission" date="2016-05" db="EMBL/GenBank/DDBJ databases">
        <title>Comparative genomics of biotechnologically important yeasts.</title>
        <authorList>
            <consortium name="DOE Joint Genome Institute"/>
            <person name="Riley R."/>
            <person name="Haridas S."/>
            <person name="Wolfe K.H."/>
            <person name="Lopes M.R."/>
            <person name="Hittinger C.T."/>
            <person name="Goker M."/>
            <person name="Salamov A."/>
            <person name="Wisecaver J."/>
            <person name="Long T.M."/>
            <person name="Aerts A.L."/>
            <person name="Barry K."/>
            <person name="Choi C."/>
            <person name="Clum A."/>
            <person name="Coughlan A.Y."/>
            <person name="Deshpande S."/>
            <person name="Douglass A.P."/>
            <person name="Hanson S.J."/>
            <person name="Klenk H.-P."/>
            <person name="Labutti K."/>
            <person name="Lapidus A."/>
            <person name="Lindquist E."/>
            <person name="Lipzen A."/>
            <person name="Meier-Kolthoff J.P."/>
            <person name="Ohm R.A."/>
            <person name="Otillar R.P."/>
            <person name="Pangilinan J."/>
            <person name="Peng Y."/>
            <person name="Rokas A."/>
            <person name="Rosa C.A."/>
            <person name="Scheuner C."/>
            <person name="Sibirny A.A."/>
            <person name="Slot J.C."/>
            <person name="Stielow J.B."/>
            <person name="Sun H."/>
            <person name="Kurtzman C.P."/>
            <person name="Blackwell M."/>
            <person name="Grigoriev I.V."/>
            <person name="Jeffries T.W."/>
        </authorList>
    </citation>
    <scope>NUCLEOTIDE SEQUENCE [LARGE SCALE GENOMIC DNA]</scope>
    <source>
        <strain evidence="2">NRRL Y-12698</strain>
    </source>
</reference>
<accession>A0A1E3QUY7</accession>
<protein>
    <submittedName>
        <fullName evidence="1">Uncharacterized protein</fullName>
    </submittedName>
</protein>
<evidence type="ECO:0000313" key="1">
    <source>
        <dbReference type="EMBL" id="ODQ81478.1"/>
    </source>
</evidence>
<dbReference type="GeneID" id="30145719"/>
<dbReference type="Proteomes" id="UP000094336">
    <property type="component" value="Unassembled WGS sequence"/>
</dbReference>